<reference evidence="2 3" key="1">
    <citation type="journal article" date="2010" name="Genome Biol.">
        <title>A first genome assembly of the barley fungal pathogen Pyrenophora teres f. teres.</title>
        <authorList>
            <person name="Ellwood S.R."/>
            <person name="Liu Z."/>
            <person name="Syme R.A."/>
            <person name="Lai Z."/>
            <person name="Hane J.K."/>
            <person name="Keiper F."/>
            <person name="Moffat C.S."/>
            <person name="Oliver R.P."/>
            <person name="Friesen T.L."/>
        </authorList>
    </citation>
    <scope>NUCLEOTIDE SEQUENCE [LARGE SCALE GENOMIC DNA]</scope>
    <source>
        <strain evidence="2 3">0-1</strain>
    </source>
</reference>
<dbReference type="OrthoDB" id="4951733at2759"/>
<feature type="region of interest" description="Disordered" evidence="1">
    <location>
        <begin position="121"/>
        <end position="156"/>
    </location>
</feature>
<evidence type="ECO:0000256" key="1">
    <source>
        <dbReference type="SAM" id="MobiDB-lite"/>
    </source>
</evidence>
<proteinExistence type="predicted"/>
<sequence length="156" mass="17387">MERARDRYLAALKPMRTPGQWDIWLAGYDQVATKAERNNVPETSLVTVITKDFIVSVHKIAPIWTTNFQENGRAKRGMSRKDMMSRFREHMMMHHPLSRSGKHKAALAAYDECTYDTTLNGGAQPLPGTPRSGSTVPPASLNPKNHSSIPGNPSQT</sequence>
<name>E3RQS2_PYRTT</name>
<feature type="compositionally biased region" description="Polar residues" evidence="1">
    <location>
        <begin position="131"/>
        <end position="156"/>
    </location>
</feature>
<dbReference type="EMBL" id="GL534527">
    <property type="protein sequence ID" value="EFQ91927.1"/>
    <property type="molecule type" value="Genomic_DNA"/>
</dbReference>
<feature type="non-terminal residue" evidence="2">
    <location>
        <position position="156"/>
    </location>
</feature>
<evidence type="ECO:0000313" key="3">
    <source>
        <dbReference type="Proteomes" id="UP000001067"/>
    </source>
</evidence>
<dbReference type="Proteomes" id="UP000001067">
    <property type="component" value="Unassembled WGS sequence"/>
</dbReference>
<keyword evidence="3" id="KW-1185">Reference proteome</keyword>
<gene>
    <name evidence="2" type="ORF">PTT_11090</name>
</gene>
<evidence type="ECO:0000313" key="2">
    <source>
        <dbReference type="EMBL" id="EFQ91927.1"/>
    </source>
</evidence>
<organism evidence="3">
    <name type="scientific">Pyrenophora teres f. teres (strain 0-1)</name>
    <name type="common">Barley net blotch fungus</name>
    <name type="synonym">Drechslera teres f. teres</name>
    <dbReference type="NCBI Taxonomy" id="861557"/>
    <lineage>
        <taxon>Eukaryota</taxon>
        <taxon>Fungi</taxon>
        <taxon>Dikarya</taxon>
        <taxon>Ascomycota</taxon>
        <taxon>Pezizomycotina</taxon>
        <taxon>Dothideomycetes</taxon>
        <taxon>Pleosporomycetidae</taxon>
        <taxon>Pleosporales</taxon>
        <taxon>Pleosporineae</taxon>
        <taxon>Pleosporaceae</taxon>
        <taxon>Pyrenophora</taxon>
    </lineage>
</organism>
<accession>E3RQS2</accession>
<dbReference type="KEGG" id="pte:PTT_11090"/>
<dbReference type="HOGENOM" id="CLU_1691042_0_0_1"/>
<protein>
    <submittedName>
        <fullName evidence="2">Uncharacterized protein</fullName>
    </submittedName>
</protein>
<dbReference type="AlphaFoldDB" id="E3RQS2"/>